<gene>
    <name evidence="1" type="ORF">AB0L03_20125</name>
</gene>
<evidence type="ECO:0000313" key="2">
    <source>
        <dbReference type="Proteomes" id="UP001552479"/>
    </source>
</evidence>
<name>A0ABV3IXC6_9ACTN</name>
<dbReference type="Proteomes" id="UP001552479">
    <property type="component" value="Unassembled WGS sequence"/>
</dbReference>
<keyword evidence="2" id="KW-1185">Reference proteome</keyword>
<organism evidence="1 2">
    <name type="scientific">Streptomyces roseoverticillatus</name>
    <dbReference type="NCBI Taxonomy" id="66429"/>
    <lineage>
        <taxon>Bacteria</taxon>
        <taxon>Bacillati</taxon>
        <taxon>Actinomycetota</taxon>
        <taxon>Actinomycetes</taxon>
        <taxon>Kitasatosporales</taxon>
        <taxon>Streptomycetaceae</taxon>
        <taxon>Streptomyces</taxon>
    </lineage>
</organism>
<accession>A0ABV3IXC6</accession>
<evidence type="ECO:0000313" key="1">
    <source>
        <dbReference type="EMBL" id="MEV4925111.1"/>
    </source>
</evidence>
<reference evidence="1 2" key="1">
    <citation type="submission" date="2024-06" db="EMBL/GenBank/DDBJ databases">
        <title>The Natural Products Discovery Center: Release of the First 8490 Sequenced Strains for Exploring Actinobacteria Biosynthetic Diversity.</title>
        <authorList>
            <person name="Kalkreuter E."/>
            <person name="Kautsar S.A."/>
            <person name="Yang D."/>
            <person name="Bader C.D."/>
            <person name="Teijaro C.N."/>
            <person name="Fluegel L."/>
            <person name="Davis C.M."/>
            <person name="Simpson J.R."/>
            <person name="Lauterbach L."/>
            <person name="Steele A.D."/>
            <person name="Gui C."/>
            <person name="Meng S."/>
            <person name="Li G."/>
            <person name="Viehrig K."/>
            <person name="Ye F."/>
            <person name="Su P."/>
            <person name="Kiefer A.F."/>
            <person name="Nichols A."/>
            <person name="Cepeda A.J."/>
            <person name="Yan W."/>
            <person name="Fan B."/>
            <person name="Jiang Y."/>
            <person name="Adhikari A."/>
            <person name="Zheng C.-J."/>
            <person name="Schuster L."/>
            <person name="Cowan T.M."/>
            <person name="Smanski M.J."/>
            <person name="Chevrette M.G."/>
            <person name="De Carvalho L.P.S."/>
            <person name="Shen B."/>
        </authorList>
    </citation>
    <scope>NUCLEOTIDE SEQUENCE [LARGE SCALE GENOMIC DNA]</scope>
    <source>
        <strain evidence="1 2">NPDC053791</strain>
    </source>
</reference>
<proteinExistence type="predicted"/>
<dbReference type="EMBL" id="JBFASG010000019">
    <property type="protein sequence ID" value="MEV4925111.1"/>
    <property type="molecule type" value="Genomic_DNA"/>
</dbReference>
<comment type="caution">
    <text evidence="1">The sequence shown here is derived from an EMBL/GenBank/DDBJ whole genome shotgun (WGS) entry which is preliminary data.</text>
</comment>
<sequence>MDLDSHPAGLSVSEYQLAGVYTQAMSIISRCAQALEPGNLRALSAQ</sequence>
<dbReference type="RefSeq" id="WP_366088939.1">
    <property type="nucleotide sequence ID" value="NZ_JBFASG010000019.1"/>
</dbReference>
<protein>
    <submittedName>
        <fullName evidence="1">Uncharacterized protein</fullName>
    </submittedName>
</protein>